<dbReference type="InterPro" id="IPR047854">
    <property type="entry name" value="RFC_lid"/>
</dbReference>
<dbReference type="PANTHER" id="PTHR23389:SF6">
    <property type="entry name" value="REPLICATION FACTOR C SUBUNIT 1"/>
    <property type="match status" value="1"/>
</dbReference>
<dbReference type="FunFam" id="1.10.8.60:FF:000021">
    <property type="entry name" value="Replication factor C subunit 1"/>
    <property type="match status" value="1"/>
</dbReference>
<dbReference type="GO" id="GO:0003677">
    <property type="term" value="F:DNA binding"/>
    <property type="evidence" value="ECO:0007669"/>
    <property type="project" value="InterPro"/>
</dbReference>
<dbReference type="STRING" id="667725.A0A0L0FK11"/>
<dbReference type="CDD" id="cd18140">
    <property type="entry name" value="HLD_clamp_RFC"/>
    <property type="match status" value="1"/>
</dbReference>
<dbReference type="GO" id="GO:0005524">
    <property type="term" value="F:ATP binding"/>
    <property type="evidence" value="ECO:0007669"/>
    <property type="project" value="UniProtKB-KW"/>
</dbReference>
<keyword evidence="5" id="KW-1185">Reference proteome</keyword>
<name>A0A0L0FK11_9EUKA</name>
<dbReference type="InterPro" id="IPR027417">
    <property type="entry name" value="P-loop_NTPase"/>
</dbReference>
<evidence type="ECO:0000256" key="1">
    <source>
        <dbReference type="ARBA" id="ARBA00022705"/>
    </source>
</evidence>
<dbReference type="OrthoDB" id="446168at2759"/>
<dbReference type="Proteomes" id="UP000054560">
    <property type="component" value="Unassembled WGS sequence"/>
</dbReference>
<gene>
    <name evidence="4" type="ORF">SARC_10425</name>
</gene>
<proteinExistence type="predicted"/>
<evidence type="ECO:0000256" key="2">
    <source>
        <dbReference type="ARBA" id="ARBA00022741"/>
    </source>
</evidence>
<evidence type="ECO:0000313" key="5">
    <source>
        <dbReference type="Proteomes" id="UP000054560"/>
    </source>
</evidence>
<sequence>MGTATKAKATKHLLIMDEVDGMSAGDRGGVTELNQLIKITKVPIICMCNDNGTQKMRSLTPNCYDLKITRPTAMQIKGKFMSICFKEGLKIEPNALEELITSTQNDLRQILNQLSVWSLDNEKITYNSAKEGIRKAHKDTVTSMNAFDCVRKVYNPEEARKMTIDDRLRHFFVDDIIPLMSQENYLAHEPQLAGTGVNGLKEQEAKAMYLA</sequence>
<dbReference type="Gene3D" id="3.40.50.300">
    <property type="entry name" value="P-loop containing nucleotide triphosphate hydrolases"/>
    <property type="match status" value="1"/>
</dbReference>
<dbReference type="GO" id="GO:0005634">
    <property type="term" value="C:nucleus"/>
    <property type="evidence" value="ECO:0007669"/>
    <property type="project" value="TreeGrafter"/>
</dbReference>
<evidence type="ECO:0000313" key="4">
    <source>
        <dbReference type="EMBL" id="KNC77107.1"/>
    </source>
</evidence>
<dbReference type="InterPro" id="IPR008921">
    <property type="entry name" value="DNA_pol3_clamp-load_cplx_C"/>
</dbReference>
<dbReference type="eggNOG" id="KOG1968">
    <property type="taxonomic scope" value="Eukaryota"/>
</dbReference>
<accession>A0A0L0FK11</accession>
<dbReference type="AlphaFoldDB" id="A0A0L0FK11"/>
<keyword evidence="1" id="KW-0235">DNA replication</keyword>
<feature type="non-terminal residue" evidence="4">
    <location>
        <position position="211"/>
    </location>
</feature>
<dbReference type="PANTHER" id="PTHR23389">
    <property type="entry name" value="CHROMOSOME TRANSMISSION FIDELITY FACTOR 18"/>
    <property type="match status" value="1"/>
</dbReference>
<dbReference type="EMBL" id="KQ242840">
    <property type="protein sequence ID" value="KNC77107.1"/>
    <property type="molecule type" value="Genomic_DNA"/>
</dbReference>
<dbReference type="SUPFAM" id="SSF48019">
    <property type="entry name" value="post-AAA+ oligomerization domain-like"/>
    <property type="match status" value="1"/>
</dbReference>
<dbReference type="Gene3D" id="1.10.8.60">
    <property type="match status" value="1"/>
</dbReference>
<keyword evidence="3" id="KW-0067">ATP-binding</keyword>
<dbReference type="RefSeq" id="XP_014151009.1">
    <property type="nucleotide sequence ID" value="XM_014295534.1"/>
</dbReference>
<dbReference type="GeneID" id="25910929"/>
<organism evidence="4 5">
    <name type="scientific">Sphaeroforma arctica JP610</name>
    <dbReference type="NCBI Taxonomy" id="667725"/>
    <lineage>
        <taxon>Eukaryota</taxon>
        <taxon>Ichthyosporea</taxon>
        <taxon>Ichthyophonida</taxon>
        <taxon>Sphaeroforma</taxon>
    </lineage>
</organism>
<dbReference type="Gene3D" id="1.20.272.10">
    <property type="match status" value="1"/>
</dbReference>
<evidence type="ECO:0008006" key="6">
    <source>
        <dbReference type="Google" id="ProtNLM"/>
    </source>
</evidence>
<dbReference type="SUPFAM" id="SSF52540">
    <property type="entry name" value="P-loop containing nucleoside triphosphate hydrolases"/>
    <property type="match status" value="1"/>
</dbReference>
<dbReference type="GO" id="GO:0006260">
    <property type="term" value="P:DNA replication"/>
    <property type="evidence" value="ECO:0007669"/>
    <property type="project" value="UniProtKB-KW"/>
</dbReference>
<keyword evidence="2" id="KW-0547">Nucleotide-binding</keyword>
<reference evidence="4 5" key="1">
    <citation type="submission" date="2011-02" db="EMBL/GenBank/DDBJ databases">
        <title>The Genome Sequence of Sphaeroforma arctica JP610.</title>
        <authorList>
            <consortium name="The Broad Institute Genome Sequencing Platform"/>
            <person name="Russ C."/>
            <person name="Cuomo C."/>
            <person name="Young S.K."/>
            <person name="Zeng Q."/>
            <person name="Gargeya S."/>
            <person name="Alvarado L."/>
            <person name="Berlin A."/>
            <person name="Chapman S.B."/>
            <person name="Chen Z."/>
            <person name="Freedman E."/>
            <person name="Gellesch M."/>
            <person name="Goldberg J."/>
            <person name="Griggs A."/>
            <person name="Gujja S."/>
            <person name="Heilman E."/>
            <person name="Heiman D."/>
            <person name="Howarth C."/>
            <person name="Mehta T."/>
            <person name="Neiman D."/>
            <person name="Pearson M."/>
            <person name="Roberts A."/>
            <person name="Saif S."/>
            <person name="Shea T."/>
            <person name="Shenoy N."/>
            <person name="Sisk P."/>
            <person name="Stolte C."/>
            <person name="Sykes S."/>
            <person name="White J."/>
            <person name="Yandava C."/>
            <person name="Burger G."/>
            <person name="Gray M.W."/>
            <person name="Holland P.W.H."/>
            <person name="King N."/>
            <person name="Lang F.B.F."/>
            <person name="Roger A.J."/>
            <person name="Ruiz-Trillo I."/>
            <person name="Haas B."/>
            <person name="Nusbaum C."/>
            <person name="Birren B."/>
        </authorList>
    </citation>
    <scope>NUCLEOTIDE SEQUENCE [LARGE SCALE GENOMIC DNA]</scope>
    <source>
        <strain evidence="4 5">JP610</strain>
    </source>
</reference>
<dbReference type="Pfam" id="PF25361">
    <property type="entry name" value="AAA_lid_RFC1"/>
    <property type="match status" value="1"/>
</dbReference>
<evidence type="ECO:0000256" key="3">
    <source>
        <dbReference type="ARBA" id="ARBA00022840"/>
    </source>
</evidence>
<protein>
    <recommendedName>
        <fullName evidence="6">DNA replication factor RFC1 C-terminal domain-containing protein</fullName>
    </recommendedName>
</protein>